<evidence type="ECO:0008006" key="3">
    <source>
        <dbReference type="Google" id="ProtNLM"/>
    </source>
</evidence>
<protein>
    <recommendedName>
        <fullName evidence="3">Integrase zinc-binding domain-containing protein</fullName>
    </recommendedName>
</protein>
<dbReference type="GeneID" id="66983291"/>
<dbReference type="KEGG" id="ache:ACHE_50131S"/>
<sequence>MLHHQCLEAQILEELAQTAPPPPKTATLTEGKDKASQMELKQMDPQIQIIDRICQANCKWKHKQHIENGDSAWTREGELLLYQNRLYVPDQDDLRVRLLDQIHQKISTAHPGKSKTQRLLKERGELESRHGALCGQLHDMQKADWNTKHLMKSLVCIATGNGKFL</sequence>
<dbReference type="RefSeq" id="XP_043137455.1">
    <property type="nucleotide sequence ID" value="XM_043279813.1"/>
</dbReference>
<evidence type="ECO:0000313" key="1">
    <source>
        <dbReference type="EMBL" id="BCR88933.1"/>
    </source>
</evidence>
<accession>A0A7R7VQF1</accession>
<reference evidence="1" key="2">
    <citation type="submission" date="2021-02" db="EMBL/GenBank/DDBJ databases">
        <title>Aspergillus chevalieri M1 genome sequence.</title>
        <authorList>
            <person name="Kadooka C."/>
            <person name="Mori K."/>
            <person name="Futagami T."/>
        </authorList>
    </citation>
    <scope>NUCLEOTIDE SEQUENCE</scope>
    <source>
        <strain evidence="1">M1</strain>
    </source>
</reference>
<gene>
    <name evidence="1" type="ORF">ACHE_50131S</name>
</gene>
<dbReference type="Proteomes" id="UP000637239">
    <property type="component" value="Chromosome 5"/>
</dbReference>
<organism evidence="1 2">
    <name type="scientific">Aspergillus chevalieri</name>
    <name type="common">Eurotium chevalieri</name>
    <dbReference type="NCBI Taxonomy" id="182096"/>
    <lineage>
        <taxon>Eukaryota</taxon>
        <taxon>Fungi</taxon>
        <taxon>Dikarya</taxon>
        <taxon>Ascomycota</taxon>
        <taxon>Pezizomycotina</taxon>
        <taxon>Eurotiomycetes</taxon>
        <taxon>Eurotiomycetidae</taxon>
        <taxon>Eurotiales</taxon>
        <taxon>Aspergillaceae</taxon>
        <taxon>Aspergillus</taxon>
        <taxon>Aspergillus subgen. Aspergillus</taxon>
    </lineage>
</organism>
<proteinExistence type="predicted"/>
<reference evidence="1" key="1">
    <citation type="submission" date="2021-01" db="EMBL/GenBank/DDBJ databases">
        <authorList>
            <consortium name="Aspergillus chevalieri M1 genome sequencing consortium"/>
            <person name="Kazuki M."/>
            <person name="Futagami T."/>
        </authorList>
    </citation>
    <scope>NUCLEOTIDE SEQUENCE</scope>
    <source>
        <strain evidence="1">M1</strain>
    </source>
</reference>
<evidence type="ECO:0000313" key="2">
    <source>
        <dbReference type="Proteomes" id="UP000637239"/>
    </source>
</evidence>
<dbReference type="AlphaFoldDB" id="A0A7R7VQF1"/>
<keyword evidence="2" id="KW-1185">Reference proteome</keyword>
<dbReference type="EMBL" id="AP024420">
    <property type="protein sequence ID" value="BCR88933.1"/>
    <property type="molecule type" value="Genomic_DNA"/>
</dbReference>
<name>A0A7R7VQF1_ASPCH</name>